<dbReference type="Proteomes" id="UP000799766">
    <property type="component" value="Unassembled WGS sequence"/>
</dbReference>
<dbReference type="GO" id="GO:0016616">
    <property type="term" value="F:oxidoreductase activity, acting on the CH-OH group of donors, NAD or NADP as acceptor"/>
    <property type="evidence" value="ECO:0007669"/>
    <property type="project" value="TreeGrafter"/>
</dbReference>
<evidence type="ECO:0000256" key="2">
    <source>
        <dbReference type="ARBA" id="ARBA00022857"/>
    </source>
</evidence>
<evidence type="ECO:0000313" key="5">
    <source>
        <dbReference type="Proteomes" id="UP000799766"/>
    </source>
</evidence>
<dbReference type="Gene3D" id="3.40.50.720">
    <property type="entry name" value="NAD(P)-binding Rossmann-like Domain"/>
    <property type="match status" value="1"/>
</dbReference>
<dbReference type="PROSITE" id="PS00061">
    <property type="entry name" value="ADH_SHORT"/>
    <property type="match status" value="1"/>
</dbReference>
<evidence type="ECO:0008006" key="6">
    <source>
        <dbReference type="Google" id="ProtNLM"/>
    </source>
</evidence>
<dbReference type="InterPro" id="IPR020904">
    <property type="entry name" value="Sc_DH/Rdtase_CS"/>
</dbReference>
<dbReference type="OrthoDB" id="5371740at2759"/>
<keyword evidence="3" id="KW-0560">Oxidoreductase</keyword>
<dbReference type="EMBL" id="MU001675">
    <property type="protein sequence ID" value="KAF2459622.1"/>
    <property type="molecule type" value="Genomic_DNA"/>
</dbReference>
<accession>A0A6A6P794</accession>
<dbReference type="PANTHER" id="PTHR44229:SF4">
    <property type="entry name" value="15-HYDROXYPROSTAGLANDIN DEHYDROGENASE [NAD(+)]"/>
    <property type="match status" value="1"/>
</dbReference>
<dbReference type="AlphaFoldDB" id="A0A6A6P794"/>
<sequence>MSDKPVAIITGAASGIGNAVATHLYGLGYKVVVADVNPSSGSAAASKLGPDALFVQTDVRSYASQAALFRRAHEWGGGRVDFFHANAGIPDIHNLFEKEMAVDEKGDPKPLDLVTMEVDLLAVFQGMWLFKFWARRNKGRKGGKIVITSSTAGLYKFPSNTQYAAAKHGLVGLTRSAGEFFLAEENISVNCICPAFIITGLAPRDILPKFPKEHVTPMSTAIKAIDAILADDKMTGQAIELSLDQIYFRQQVDFPNESSKWLGEGAGGLWEMGYPQSKI</sequence>
<dbReference type="SUPFAM" id="SSF51735">
    <property type="entry name" value="NAD(P)-binding Rossmann-fold domains"/>
    <property type="match status" value="1"/>
</dbReference>
<dbReference type="GO" id="GO:0005737">
    <property type="term" value="C:cytoplasm"/>
    <property type="evidence" value="ECO:0007669"/>
    <property type="project" value="TreeGrafter"/>
</dbReference>
<dbReference type="InterPro" id="IPR036291">
    <property type="entry name" value="NAD(P)-bd_dom_sf"/>
</dbReference>
<gene>
    <name evidence="4" type="ORF">BDY21DRAFT_338751</name>
</gene>
<dbReference type="InterPro" id="IPR002347">
    <property type="entry name" value="SDR_fam"/>
</dbReference>
<proteinExistence type="inferred from homology"/>
<keyword evidence="2" id="KW-0521">NADP</keyword>
<dbReference type="Pfam" id="PF00106">
    <property type="entry name" value="adh_short"/>
    <property type="match status" value="1"/>
</dbReference>
<protein>
    <recommendedName>
        <fullName evidence="6">15-hydroxyprostaglandin dehydrogenase</fullName>
    </recommendedName>
</protein>
<keyword evidence="5" id="KW-1185">Reference proteome</keyword>
<evidence type="ECO:0000256" key="1">
    <source>
        <dbReference type="ARBA" id="ARBA00006484"/>
    </source>
</evidence>
<evidence type="ECO:0000256" key="3">
    <source>
        <dbReference type="ARBA" id="ARBA00023002"/>
    </source>
</evidence>
<name>A0A6A6P794_9PEZI</name>
<dbReference type="PRINTS" id="PR00081">
    <property type="entry name" value="GDHRDH"/>
</dbReference>
<evidence type="ECO:0000313" key="4">
    <source>
        <dbReference type="EMBL" id="KAF2459622.1"/>
    </source>
</evidence>
<reference evidence="4" key="1">
    <citation type="journal article" date="2020" name="Stud. Mycol.">
        <title>101 Dothideomycetes genomes: a test case for predicting lifestyles and emergence of pathogens.</title>
        <authorList>
            <person name="Haridas S."/>
            <person name="Albert R."/>
            <person name="Binder M."/>
            <person name="Bloem J."/>
            <person name="Labutti K."/>
            <person name="Salamov A."/>
            <person name="Andreopoulos B."/>
            <person name="Baker S."/>
            <person name="Barry K."/>
            <person name="Bills G."/>
            <person name="Bluhm B."/>
            <person name="Cannon C."/>
            <person name="Castanera R."/>
            <person name="Culley D."/>
            <person name="Daum C."/>
            <person name="Ezra D."/>
            <person name="Gonzalez J."/>
            <person name="Henrissat B."/>
            <person name="Kuo A."/>
            <person name="Liang C."/>
            <person name="Lipzen A."/>
            <person name="Lutzoni F."/>
            <person name="Magnuson J."/>
            <person name="Mondo S."/>
            <person name="Nolan M."/>
            <person name="Ohm R."/>
            <person name="Pangilinan J."/>
            <person name="Park H.-J."/>
            <person name="Ramirez L."/>
            <person name="Alfaro M."/>
            <person name="Sun H."/>
            <person name="Tritt A."/>
            <person name="Yoshinaga Y."/>
            <person name="Zwiers L.-H."/>
            <person name="Turgeon B."/>
            <person name="Goodwin S."/>
            <person name="Spatafora J."/>
            <person name="Crous P."/>
            <person name="Grigoriev I."/>
        </authorList>
    </citation>
    <scope>NUCLEOTIDE SEQUENCE</scope>
    <source>
        <strain evidence="4">ATCC 16933</strain>
    </source>
</reference>
<comment type="similarity">
    <text evidence="1">Belongs to the short-chain dehydrogenases/reductases (SDR) family.</text>
</comment>
<organism evidence="4 5">
    <name type="scientific">Lineolata rhizophorae</name>
    <dbReference type="NCBI Taxonomy" id="578093"/>
    <lineage>
        <taxon>Eukaryota</taxon>
        <taxon>Fungi</taxon>
        <taxon>Dikarya</taxon>
        <taxon>Ascomycota</taxon>
        <taxon>Pezizomycotina</taxon>
        <taxon>Dothideomycetes</taxon>
        <taxon>Dothideomycetes incertae sedis</taxon>
        <taxon>Lineolatales</taxon>
        <taxon>Lineolataceae</taxon>
        <taxon>Lineolata</taxon>
    </lineage>
</organism>
<dbReference type="PANTHER" id="PTHR44229">
    <property type="entry name" value="15-HYDROXYPROSTAGLANDIN DEHYDROGENASE [NAD(+)]"/>
    <property type="match status" value="1"/>
</dbReference>